<protein>
    <submittedName>
        <fullName evidence="2">Uncharacterized protein</fullName>
    </submittedName>
</protein>
<name>A0A7M7G0M6_STRPU</name>
<dbReference type="InParanoid" id="A0A7M7G0M6"/>
<dbReference type="Proteomes" id="UP000007110">
    <property type="component" value="Unassembled WGS sequence"/>
</dbReference>
<proteinExistence type="predicted"/>
<reference evidence="3" key="1">
    <citation type="submission" date="2015-02" db="EMBL/GenBank/DDBJ databases">
        <title>Genome sequencing for Strongylocentrotus purpuratus.</title>
        <authorList>
            <person name="Murali S."/>
            <person name="Liu Y."/>
            <person name="Vee V."/>
            <person name="English A."/>
            <person name="Wang M."/>
            <person name="Skinner E."/>
            <person name="Han Y."/>
            <person name="Muzny D.M."/>
            <person name="Worley K.C."/>
            <person name="Gibbs R.A."/>
        </authorList>
    </citation>
    <scope>NUCLEOTIDE SEQUENCE</scope>
</reference>
<feature type="region of interest" description="Disordered" evidence="1">
    <location>
        <begin position="99"/>
        <end position="211"/>
    </location>
</feature>
<dbReference type="AlphaFoldDB" id="A0A7M7G0M6"/>
<keyword evidence="3" id="KW-1185">Reference proteome</keyword>
<sequence>MDRFPIVDYPLQEDEHSPGYATIITPSPRNSRNFDLGAPLGPSKTRGGHQSVIVNNAARSAHAEFRHNSWNANPRSGVIIQHLNSIPPDAERPQIVEVTGMDEEDGDGRGITNPDYPRSEPDRSGQIDEYPTLPMDAGPPLPDRDYHGNSDSRPDIQRLSLNAGDDGDPPRVTDIPPSFPPPPPLPRYNDPRKALHNLQKGTPQHNCPKGK</sequence>
<feature type="compositionally biased region" description="Pro residues" evidence="1">
    <location>
        <begin position="177"/>
        <end position="186"/>
    </location>
</feature>
<feature type="compositionally biased region" description="Basic and acidic residues" evidence="1">
    <location>
        <begin position="142"/>
        <end position="156"/>
    </location>
</feature>
<accession>A0A7M7G0M6</accession>
<evidence type="ECO:0000313" key="3">
    <source>
        <dbReference type="Proteomes" id="UP000007110"/>
    </source>
</evidence>
<evidence type="ECO:0000313" key="2">
    <source>
        <dbReference type="EnsemblMetazoa" id="XP_001181128"/>
    </source>
</evidence>
<dbReference type="EnsemblMetazoa" id="XM_001181128">
    <property type="protein sequence ID" value="XP_001181128"/>
    <property type="gene ID" value="LOC753079"/>
</dbReference>
<evidence type="ECO:0000256" key="1">
    <source>
        <dbReference type="SAM" id="MobiDB-lite"/>
    </source>
</evidence>
<feature type="compositionally biased region" description="Basic and acidic residues" evidence="1">
    <location>
        <begin position="117"/>
        <end position="126"/>
    </location>
</feature>
<dbReference type="GeneID" id="753079"/>
<reference evidence="2" key="2">
    <citation type="submission" date="2021-01" db="UniProtKB">
        <authorList>
            <consortium name="EnsemblMetazoa"/>
        </authorList>
    </citation>
    <scope>IDENTIFICATION</scope>
</reference>
<organism evidence="2 3">
    <name type="scientific">Strongylocentrotus purpuratus</name>
    <name type="common">Purple sea urchin</name>
    <dbReference type="NCBI Taxonomy" id="7668"/>
    <lineage>
        <taxon>Eukaryota</taxon>
        <taxon>Metazoa</taxon>
        <taxon>Echinodermata</taxon>
        <taxon>Eleutherozoa</taxon>
        <taxon>Echinozoa</taxon>
        <taxon>Echinoidea</taxon>
        <taxon>Euechinoidea</taxon>
        <taxon>Echinacea</taxon>
        <taxon>Camarodonta</taxon>
        <taxon>Echinidea</taxon>
        <taxon>Strongylocentrotidae</taxon>
        <taxon>Strongylocentrotus</taxon>
    </lineage>
</organism>
<dbReference type="RefSeq" id="XP_001181128.3">
    <property type="nucleotide sequence ID" value="XM_001181128.4"/>
</dbReference>
<dbReference type="KEGG" id="spu:753079"/>